<accession>A0ABR5MGE8</accession>
<keyword evidence="2" id="KW-1185">Reference proteome</keyword>
<protein>
    <recommendedName>
        <fullName evidence="3">HesB/YadR/YfhF family protein</fullName>
    </recommendedName>
</protein>
<reference evidence="1 2" key="1">
    <citation type="submission" date="2015-07" db="EMBL/GenBank/DDBJ databases">
        <title>High-quality draft genome sequence of Oceanobacillus caeni HM6, a bacillus isolated from a human feces.</title>
        <authorList>
            <person name="Kumar J."/>
            <person name="Verma M.K."/>
            <person name="Pandey R."/>
            <person name="Bhambi M."/>
            <person name="Chauhan N."/>
        </authorList>
    </citation>
    <scope>NUCLEOTIDE SEQUENCE [LARGE SCALE GENOMIC DNA]</scope>
    <source>
        <strain evidence="1 2">HM6</strain>
    </source>
</reference>
<proteinExistence type="predicted"/>
<dbReference type="EMBL" id="LGTK01000079">
    <property type="protein sequence ID" value="KPH71317.1"/>
    <property type="molecule type" value="Genomic_DNA"/>
</dbReference>
<sequence length="96" mass="11087">MALQVSKDAAKWFIDEMGLEKGELVQFYLKIYGGIPTVHSNFFLGLSVGENGKIAIKTEVEGITFYINEKDAWFLDEYNMKVELGKEEPEYHFEEK</sequence>
<evidence type="ECO:0000313" key="2">
    <source>
        <dbReference type="Proteomes" id="UP000037854"/>
    </source>
</evidence>
<dbReference type="Proteomes" id="UP000037854">
    <property type="component" value="Unassembled WGS sequence"/>
</dbReference>
<dbReference type="RefSeq" id="WP_047185743.1">
    <property type="nucleotide sequence ID" value="NZ_JAHHXM010000034.1"/>
</dbReference>
<organism evidence="1 2">
    <name type="scientific">Oceanobacillus caeni</name>
    <dbReference type="NCBI Taxonomy" id="405946"/>
    <lineage>
        <taxon>Bacteria</taxon>
        <taxon>Bacillati</taxon>
        <taxon>Bacillota</taxon>
        <taxon>Bacilli</taxon>
        <taxon>Bacillales</taxon>
        <taxon>Bacillaceae</taxon>
        <taxon>Oceanobacillus</taxon>
    </lineage>
</organism>
<gene>
    <name evidence="1" type="ORF">AFL42_15515</name>
</gene>
<evidence type="ECO:0008006" key="3">
    <source>
        <dbReference type="Google" id="ProtNLM"/>
    </source>
</evidence>
<comment type="caution">
    <text evidence="1">The sequence shown here is derived from an EMBL/GenBank/DDBJ whole genome shotgun (WGS) entry which is preliminary data.</text>
</comment>
<evidence type="ECO:0000313" key="1">
    <source>
        <dbReference type="EMBL" id="KPH71317.1"/>
    </source>
</evidence>
<name>A0ABR5MGE8_9BACI</name>